<feature type="transmembrane region" description="Helical" evidence="1">
    <location>
        <begin position="505"/>
        <end position="528"/>
    </location>
</feature>
<protein>
    <recommendedName>
        <fullName evidence="2">DUF6536 domain-containing protein</fullName>
    </recommendedName>
</protein>
<proteinExistence type="predicted"/>
<dbReference type="HOGENOM" id="CLU_010112_1_0_1"/>
<keyword evidence="1" id="KW-0812">Transmembrane</keyword>
<keyword evidence="1" id="KW-0472">Membrane</keyword>
<feature type="domain" description="DUF6536" evidence="2">
    <location>
        <begin position="33"/>
        <end position="185"/>
    </location>
</feature>
<feature type="transmembrane region" description="Helical" evidence="1">
    <location>
        <begin position="382"/>
        <end position="402"/>
    </location>
</feature>
<evidence type="ECO:0000259" key="2">
    <source>
        <dbReference type="Pfam" id="PF20163"/>
    </source>
</evidence>
<organism evidence="3 4">
    <name type="scientific">Fusarium oxysporum f. sp. cubense (strain race 4)</name>
    <name type="common">Panama disease fungus</name>
    <dbReference type="NCBI Taxonomy" id="2502994"/>
    <lineage>
        <taxon>Eukaryota</taxon>
        <taxon>Fungi</taxon>
        <taxon>Dikarya</taxon>
        <taxon>Ascomycota</taxon>
        <taxon>Pezizomycotina</taxon>
        <taxon>Sordariomycetes</taxon>
        <taxon>Hypocreomycetidae</taxon>
        <taxon>Hypocreales</taxon>
        <taxon>Nectriaceae</taxon>
        <taxon>Fusarium</taxon>
        <taxon>Fusarium oxysporum species complex</taxon>
    </lineage>
</organism>
<dbReference type="Pfam" id="PF20163">
    <property type="entry name" value="DUF6536"/>
    <property type="match status" value="1"/>
</dbReference>
<dbReference type="OrthoDB" id="5429634at2759"/>
<reference evidence="4" key="1">
    <citation type="submission" date="2012-09" db="EMBL/GenBank/DDBJ databases">
        <title>Genome sequencing and comparative transcriptomics of race 1 and race 4 of banana pathogen: Fusarium oxysporum f. sp. cubense.</title>
        <authorList>
            <person name="Fang X."/>
            <person name="Huang J."/>
        </authorList>
    </citation>
    <scope>NUCLEOTIDE SEQUENCE [LARGE SCALE GENOMIC DNA]</scope>
    <source>
        <strain evidence="4">race 4</strain>
    </source>
</reference>
<evidence type="ECO:0000313" key="3">
    <source>
        <dbReference type="EMBL" id="EMT73998.1"/>
    </source>
</evidence>
<sequence>MSGSTTSLLRRPAIIAARRGPTRARRTVPRPAWARLAGLNTVLLLVFAVLHLIVLIYGCVRARGLNAAWILYQGPCSRSKTINLFLHLLLNVFSTLILASSNYFMQILNAPSRVELDRAHARSGWVNIGAPSMRNFLYLGPVKFTCWLILACSSVPIHLFFNSLVFQAAEVRSGFGMTIAAESFVKGAQYYEPGASLWNTAVPNDCSSSLSKELCKDGLFGNEKNILKAQMRGGFDVSYNTLNVSYCLAEKEEQQCKIGVPNLLLLVALLCVLVKLSQCIFVMVRYVSNGTGDLLVTPGDAIKSLICRPDPTTTRMCTLEMRDVQFTWDRLLGASRRYKGYRREAYGVEMLHGDVEHEFLAPQARQWKAQRRRFFRALPINVWLRTYAILLAVLIAAIYYFYQATGGKFQASGAFGSSGINSFVTLDGSLGLSNQFTGDFVRLVLLANIPQLILSISYLQFNSLITKIFMAKEWAQMSTEYRPLRVTEPQGDQVSTYRLQLPYRWGVPCILASVLLHWLASSSCYVFMADGGFYGSIMGSPTTSPNSMGLSGFGFIAVGYSTIAIMVAIVVFAVVICVPLLLSMRRLPGDMVIVGSNSLAIAAACHASKASKVDISDCSSKTDTSGRETGMELTIYPHHRDEEGDDMRTLSVYARIAESKVKWGVVRMEDSFYNELKDEVDVNEIGHLSFGVQDDAVGKPEFQKWYI</sequence>
<keyword evidence="4" id="KW-1185">Reference proteome</keyword>
<gene>
    <name evidence="3" type="ORF">FOC4_g10001952</name>
</gene>
<reference evidence="4" key="2">
    <citation type="journal article" date="2014" name="PLoS ONE">
        <title>Genome and Transcriptome Analysis of the Fungal Pathogen Fusarium oxysporum f. sp. cubense Causing Banana Vascular Wilt Disease.</title>
        <authorList>
            <person name="Guo L."/>
            <person name="Han L."/>
            <person name="Yang L."/>
            <person name="Zeng H."/>
            <person name="Fan D."/>
            <person name="Zhu Y."/>
            <person name="Feng Y."/>
            <person name="Wang G."/>
            <person name="Peng C."/>
            <person name="Jiang X."/>
            <person name="Zhou D."/>
            <person name="Ni P."/>
            <person name="Liang C."/>
            <person name="Liu L."/>
            <person name="Wang J."/>
            <person name="Mao C."/>
            <person name="Fang X."/>
            <person name="Peng M."/>
            <person name="Huang J."/>
        </authorList>
    </citation>
    <scope>NUCLEOTIDE SEQUENCE [LARGE SCALE GENOMIC DNA]</scope>
    <source>
        <strain evidence="4">race 4</strain>
    </source>
</reference>
<name>N1S563_FUSC4</name>
<dbReference type="EMBL" id="KB726218">
    <property type="protein sequence ID" value="EMT73998.1"/>
    <property type="molecule type" value="Genomic_DNA"/>
</dbReference>
<feature type="transmembrane region" description="Helical" evidence="1">
    <location>
        <begin position="81"/>
        <end position="105"/>
    </location>
</feature>
<dbReference type="STRING" id="1229665.N1S563"/>
<feature type="transmembrane region" description="Helical" evidence="1">
    <location>
        <begin position="440"/>
        <end position="461"/>
    </location>
</feature>
<dbReference type="Proteomes" id="UP000016929">
    <property type="component" value="Unassembled WGS sequence"/>
</dbReference>
<feature type="transmembrane region" description="Helical" evidence="1">
    <location>
        <begin position="37"/>
        <end position="60"/>
    </location>
</feature>
<evidence type="ECO:0000313" key="4">
    <source>
        <dbReference type="Proteomes" id="UP000016929"/>
    </source>
</evidence>
<evidence type="ECO:0000256" key="1">
    <source>
        <dbReference type="SAM" id="Phobius"/>
    </source>
</evidence>
<dbReference type="PANTHER" id="PTHR35395:SF1">
    <property type="entry name" value="DUF6536 DOMAIN-CONTAINING PROTEIN"/>
    <property type="match status" value="1"/>
</dbReference>
<dbReference type="PANTHER" id="PTHR35395">
    <property type="entry name" value="DUF6536 DOMAIN-CONTAINING PROTEIN"/>
    <property type="match status" value="1"/>
</dbReference>
<keyword evidence="1" id="KW-1133">Transmembrane helix</keyword>
<accession>N1S563</accession>
<dbReference type="InterPro" id="IPR046623">
    <property type="entry name" value="DUF6536"/>
</dbReference>
<feature type="transmembrane region" description="Helical" evidence="1">
    <location>
        <begin position="548"/>
        <end position="581"/>
    </location>
</feature>
<dbReference type="AlphaFoldDB" id="N1S563"/>